<dbReference type="EMBL" id="CAJHJT010000001">
    <property type="protein sequence ID" value="CAD6993610.1"/>
    <property type="molecule type" value="Genomic_DNA"/>
</dbReference>
<keyword evidence="3" id="KW-1185">Reference proteome</keyword>
<organism evidence="2 3">
    <name type="scientific">Ceratitis capitata</name>
    <name type="common">Mediterranean fruit fly</name>
    <name type="synonym">Tephritis capitata</name>
    <dbReference type="NCBI Taxonomy" id="7213"/>
    <lineage>
        <taxon>Eukaryota</taxon>
        <taxon>Metazoa</taxon>
        <taxon>Ecdysozoa</taxon>
        <taxon>Arthropoda</taxon>
        <taxon>Hexapoda</taxon>
        <taxon>Insecta</taxon>
        <taxon>Pterygota</taxon>
        <taxon>Neoptera</taxon>
        <taxon>Endopterygota</taxon>
        <taxon>Diptera</taxon>
        <taxon>Brachycera</taxon>
        <taxon>Muscomorpha</taxon>
        <taxon>Tephritoidea</taxon>
        <taxon>Tephritidae</taxon>
        <taxon>Ceratitis</taxon>
        <taxon>Ceratitis</taxon>
    </lineage>
</organism>
<accession>A0A811U594</accession>
<feature type="compositionally biased region" description="Low complexity" evidence="1">
    <location>
        <begin position="7"/>
        <end position="32"/>
    </location>
</feature>
<reference evidence="2" key="1">
    <citation type="submission" date="2020-11" db="EMBL/GenBank/DDBJ databases">
        <authorList>
            <person name="Whitehead M."/>
        </authorList>
    </citation>
    <scope>NUCLEOTIDE SEQUENCE</scope>
    <source>
        <strain evidence="2">EGII</strain>
    </source>
</reference>
<gene>
    <name evidence="2" type="ORF">CCAP1982_LOCUS2420</name>
</gene>
<comment type="caution">
    <text evidence="2">The sequence shown here is derived from an EMBL/GenBank/DDBJ whole genome shotgun (WGS) entry which is preliminary data.</text>
</comment>
<feature type="non-terminal residue" evidence="2">
    <location>
        <position position="1"/>
    </location>
</feature>
<feature type="region of interest" description="Disordered" evidence="1">
    <location>
        <begin position="1"/>
        <end position="41"/>
    </location>
</feature>
<sequence>RNEFHMPTPTNTKPQQQQQQQQKQQNVPTVQPAKCSTNRLHHPHNSVTYVIACLQRTRCCSR</sequence>
<dbReference type="AlphaFoldDB" id="A0A811U594"/>
<dbReference type="Proteomes" id="UP000606786">
    <property type="component" value="Unassembled WGS sequence"/>
</dbReference>
<protein>
    <submittedName>
        <fullName evidence="2">(Mediterranean fruit fly) hypothetical protein</fullName>
    </submittedName>
</protein>
<name>A0A811U594_CERCA</name>
<evidence type="ECO:0000313" key="2">
    <source>
        <dbReference type="EMBL" id="CAD6993610.1"/>
    </source>
</evidence>
<evidence type="ECO:0000313" key="3">
    <source>
        <dbReference type="Proteomes" id="UP000606786"/>
    </source>
</evidence>
<proteinExistence type="predicted"/>
<evidence type="ECO:0000256" key="1">
    <source>
        <dbReference type="SAM" id="MobiDB-lite"/>
    </source>
</evidence>